<feature type="compositionally biased region" description="Low complexity" evidence="1">
    <location>
        <begin position="97"/>
        <end position="106"/>
    </location>
</feature>
<accession>A0ABN9WL73</accession>
<evidence type="ECO:0000313" key="4">
    <source>
        <dbReference type="Proteomes" id="UP001189429"/>
    </source>
</evidence>
<evidence type="ECO:0000313" key="3">
    <source>
        <dbReference type="EMBL" id="CAK0886702.1"/>
    </source>
</evidence>
<feature type="transmembrane region" description="Helical" evidence="2">
    <location>
        <begin position="154"/>
        <end position="173"/>
    </location>
</feature>
<name>A0ABN9WL73_9DINO</name>
<organism evidence="3 4">
    <name type="scientific">Prorocentrum cordatum</name>
    <dbReference type="NCBI Taxonomy" id="2364126"/>
    <lineage>
        <taxon>Eukaryota</taxon>
        <taxon>Sar</taxon>
        <taxon>Alveolata</taxon>
        <taxon>Dinophyceae</taxon>
        <taxon>Prorocentrales</taxon>
        <taxon>Prorocentraceae</taxon>
        <taxon>Prorocentrum</taxon>
    </lineage>
</organism>
<keyword evidence="2" id="KW-1133">Transmembrane helix</keyword>
<evidence type="ECO:0000256" key="1">
    <source>
        <dbReference type="SAM" id="MobiDB-lite"/>
    </source>
</evidence>
<feature type="transmembrane region" description="Helical" evidence="2">
    <location>
        <begin position="112"/>
        <end position="134"/>
    </location>
</feature>
<dbReference type="EMBL" id="CAUYUJ010018838">
    <property type="protein sequence ID" value="CAK0886702.1"/>
    <property type="molecule type" value="Genomic_DNA"/>
</dbReference>
<keyword evidence="2" id="KW-0812">Transmembrane</keyword>
<evidence type="ECO:0008006" key="5">
    <source>
        <dbReference type="Google" id="ProtNLM"/>
    </source>
</evidence>
<evidence type="ECO:0000256" key="2">
    <source>
        <dbReference type="SAM" id="Phobius"/>
    </source>
</evidence>
<dbReference type="Proteomes" id="UP001189429">
    <property type="component" value="Unassembled WGS sequence"/>
</dbReference>
<gene>
    <name evidence="3" type="ORF">PCOR1329_LOCUS67988</name>
</gene>
<protein>
    <recommendedName>
        <fullName evidence="5">Membrane magnesium transporter</fullName>
    </recommendedName>
</protein>
<keyword evidence="2" id="KW-0472">Membrane</keyword>
<feature type="compositionally biased region" description="Low complexity" evidence="1">
    <location>
        <begin position="75"/>
        <end position="85"/>
    </location>
</feature>
<feature type="compositionally biased region" description="Pro residues" evidence="1">
    <location>
        <begin position="86"/>
        <end position="96"/>
    </location>
</feature>
<sequence>MRCRPEIFHRRARDQRAAIAGKGAGAGAAAGVPPSFSPSPPSLPYGPSQEQYIRKWRRRIEEKKWWRKAGRERSLSSVRRSSGRPSRPPPPPPAAPAPSGARGGTAPPEVTMAVNLVMIVIGFSMMAHAGYGLMEESRAATLASQEGIAISSQIFLEVVIGAVVALWGGIDDFKPILMSDSKKTGWETQHLREGFYRYRSRTRFLRPLLESSIPAPPTN</sequence>
<comment type="caution">
    <text evidence="3">The sequence shown here is derived from an EMBL/GenBank/DDBJ whole genome shotgun (WGS) entry which is preliminary data.</text>
</comment>
<feature type="region of interest" description="Disordered" evidence="1">
    <location>
        <begin position="1"/>
        <end position="50"/>
    </location>
</feature>
<reference evidence="3" key="1">
    <citation type="submission" date="2023-10" db="EMBL/GenBank/DDBJ databases">
        <authorList>
            <person name="Chen Y."/>
            <person name="Shah S."/>
            <person name="Dougan E. K."/>
            <person name="Thang M."/>
            <person name="Chan C."/>
        </authorList>
    </citation>
    <scope>NUCLEOTIDE SEQUENCE [LARGE SCALE GENOMIC DNA]</scope>
</reference>
<proteinExistence type="predicted"/>
<feature type="compositionally biased region" description="Pro residues" evidence="1">
    <location>
        <begin position="35"/>
        <end position="44"/>
    </location>
</feature>
<feature type="region of interest" description="Disordered" evidence="1">
    <location>
        <begin position="71"/>
        <end position="106"/>
    </location>
</feature>
<keyword evidence="4" id="KW-1185">Reference proteome</keyword>